<organism evidence="1 2">
    <name type="scientific">Pseudomonas brassicacearum</name>
    <dbReference type="NCBI Taxonomy" id="930166"/>
    <lineage>
        <taxon>Bacteria</taxon>
        <taxon>Pseudomonadati</taxon>
        <taxon>Pseudomonadota</taxon>
        <taxon>Gammaproteobacteria</taxon>
        <taxon>Pseudomonadales</taxon>
        <taxon>Pseudomonadaceae</taxon>
        <taxon>Pseudomonas</taxon>
    </lineage>
</organism>
<evidence type="ECO:0008006" key="3">
    <source>
        <dbReference type="Google" id="ProtNLM"/>
    </source>
</evidence>
<comment type="caution">
    <text evidence="1">The sequence shown here is derived from an EMBL/GenBank/DDBJ whole genome shotgun (WGS) entry which is preliminary data.</text>
</comment>
<dbReference type="RefSeq" id="WP_265028351.1">
    <property type="nucleotide sequence ID" value="NZ_JAVDVC010000006.1"/>
</dbReference>
<gene>
    <name evidence="1" type="ORF">J2W43_003537</name>
</gene>
<evidence type="ECO:0000313" key="1">
    <source>
        <dbReference type="EMBL" id="MDR6959540.1"/>
    </source>
</evidence>
<reference evidence="1" key="1">
    <citation type="submission" date="2023-07" db="EMBL/GenBank/DDBJ databases">
        <title>Sorghum-associated microbial communities from plants grown in Nebraska, USA.</title>
        <authorList>
            <person name="Schachtman D."/>
        </authorList>
    </citation>
    <scope>NUCLEOTIDE SEQUENCE</scope>
    <source>
        <strain evidence="1">3432</strain>
    </source>
</reference>
<evidence type="ECO:0000313" key="2">
    <source>
        <dbReference type="Proteomes" id="UP001252613"/>
    </source>
</evidence>
<name>A0AAW8MCU9_9PSED</name>
<protein>
    <recommendedName>
        <fullName evidence="3">Transketolase</fullName>
    </recommendedName>
</protein>
<sequence length="154" mass="16778">MDVMSQAAAWIKEPSADVGVVIVISASLPKYIIDQVHVALDDWDQVAYLAVQRPAELMLDWLQTGAKPTQSGTPSRGQAKQLLGPVCPNCFLLDVEVEAIPSLAWLGSVCGHKLRVLELSLDGLSNVEMDQQVERILSAARTLARCLLQERCAL</sequence>
<dbReference type="AlphaFoldDB" id="A0AAW8MCU9"/>
<accession>A0AAW8MCU9</accession>
<proteinExistence type="predicted"/>
<dbReference type="EMBL" id="JAVDVC010000006">
    <property type="protein sequence ID" value="MDR6959540.1"/>
    <property type="molecule type" value="Genomic_DNA"/>
</dbReference>
<dbReference type="Proteomes" id="UP001252613">
    <property type="component" value="Unassembled WGS sequence"/>
</dbReference>